<feature type="chain" id="PRO_5038430024" evidence="1">
    <location>
        <begin position="16"/>
        <end position="224"/>
    </location>
</feature>
<dbReference type="AlphaFoldDB" id="A0A9D4F0X4"/>
<feature type="signal peptide" evidence="1">
    <location>
        <begin position="1"/>
        <end position="15"/>
    </location>
</feature>
<comment type="caution">
    <text evidence="2">The sequence shown here is derived from an EMBL/GenBank/DDBJ whole genome shotgun (WGS) entry which is preliminary data.</text>
</comment>
<dbReference type="Proteomes" id="UP000828390">
    <property type="component" value="Unassembled WGS sequence"/>
</dbReference>
<evidence type="ECO:0000256" key="1">
    <source>
        <dbReference type="SAM" id="SignalP"/>
    </source>
</evidence>
<accession>A0A9D4F0X4</accession>
<gene>
    <name evidence="2" type="ORF">DPMN_167180</name>
</gene>
<evidence type="ECO:0000313" key="3">
    <source>
        <dbReference type="Proteomes" id="UP000828390"/>
    </source>
</evidence>
<keyword evidence="3" id="KW-1185">Reference proteome</keyword>
<keyword evidence="1" id="KW-0732">Signal</keyword>
<reference evidence="2" key="1">
    <citation type="journal article" date="2019" name="bioRxiv">
        <title>The Genome of the Zebra Mussel, Dreissena polymorpha: A Resource for Invasive Species Research.</title>
        <authorList>
            <person name="McCartney M.A."/>
            <person name="Auch B."/>
            <person name="Kono T."/>
            <person name="Mallez S."/>
            <person name="Zhang Y."/>
            <person name="Obille A."/>
            <person name="Becker A."/>
            <person name="Abrahante J.E."/>
            <person name="Garbe J."/>
            <person name="Badalamenti J.P."/>
            <person name="Herman A."/>
            <person name="Mangelson H."/>
            <person name="Liachko I."/>
            <person name="Sullivan S."/>
            <person name="Sone E.D."/>
            <person name="Koren S."/>
            <person name="Silverstein K.A.T."/>
            <person name="Beckman K.B."/>
            <person name="Gohl D.M."/>
        </authorList>
    </citation>
    <scope>NUCLEOTIDE SEQUENCE</scope>
    <source>
        <strain evidence="2">Duluth1</strain>
        <tissue evidence="2">Whole animal</tissue>
    </source>
</reference>
<name>A0A9D4F0X4_DREPO</name>
<organism evidence="2 3">
    <name type="scientific">Dreissena polymorpha</name>
    <name type="common">Zebra mussel</name>
    <name type="synonym">Mytilus polymorpha</name>
    <dbReference type="NCBI Taxonomy" id="45954"/>
    <lineage>
        <taxon>Eukaryota</taxon>
        <taxon>Metazoa</taxon>
        <taxon>Spiralia</taxon>
        <taxon>Lophotrochozoa</taxon>
        <taxon>Mollusca</taxon>
        <taxon>Bivalvia</taxon>
        <taxon>Autobranchia</taxon>
        <taxon>Heteroconchia</taxon>
        <taxon>Euheterodonta</taxon>
        <taxon>Imparidentia</taxon>
        <taxon>Neoheterodontei</taxon>
        <taxon>Myida</taxon>
        <taxon>Dreissenoidea</taxon>
        <taxon>Dreissenidae</taxon>
        <taxon>Dreissena</taxon>
    </lineage>
</organism>
<evidence type="ECO:0000313" key="2">
    <source>
        <dbReference type="EMBL" id="KAH3789013.1"/>
    </source>
</evidence>
<protein>
    <submittedName>
        <fullName evidence="2">Uncharacterized protein</fullName>
    </submittedName>
</protein>
<sequence>MRLLILALFLVSTTANVVRYGGRQRYTGGYGDIDGYEQMHGYGDVRGYGNMYHRHRNRGIDGYDMEGYGSMHGYGRMGGHGEMNRYDDTGGFGNMLGYAGMGGYNGIVRFGSMLRFGGMSGREQGPMYGGGNYGMGPLGGLWDYERRGRRHLQSMHPVYDGDYDPFGVHGDLRGFGRIGGHREHRGGGGWHGYRGVTPYRNIARFDVNPMYHGGFPRPGKRLMF</sequence>
<reference evidence="2" key="2">
    <citation type="submission" date="2020-11" db="EMBL/GenBank/DDBJ databases">
        <authorList>
            <person name="McCartney M.A."/>
            <person name="Auch B."/>
            <person name="Kono T."/>
            <person name="Mallez S."/>
            <person name="Becker A."/>
            <person name="Gohl D.M."/>
            <person name="Silverstein K.A.T."/>
            <person name="Koren S."/>
            <person name="Bechman K.B."/>
            <person name="Herman A."/>
            <person name="Abrahante J.E."/>
            <person name="Garbe J."/>
        </authorList>
    </citation>
    <scope>NUCLEOTIDE SEQUENCE</scope>
    <source>
        <strain evidence="2">Duluth1</strain>
        <tissue evidence="2">Whole animal</tissue>
    </source>
</reference>
<proteinExistence type="predicted"/>
<dbReference type="EMBL" id="JAIWYP010000008">
    <property type="protein sequence ID" value="KAH3789013.1"/>
    <property type="molecule type" value="Genomic_DNA"/>
</dbReference>